<sequence>MVAVKGILSIIALENAEIQDIKSIASFSEVMCLTIHFPASSINPVSTSPPTMMKSPPKKNRVAHSTFSRATSGETLLQSNNMVAPVSATTAGSIPRASWKKNATIMSPMVITDFLKSSLSLIASSSLRFIIPSKLYFTLENSFL</sequence>
<dbReference type="Proteomes" id="UP000000752">
    <property type="component" value="Chromosome"/>
</dbReference>
<dbReference type="EnsemblBacteria" id="BAA31038">
    <property type="protein sequence ID" value="BAA31038"/>
    <property type="gene ID" value="BAA31038"/>
</dbReference>
<dbReference type="AlphaFoldDB" id="O59576"/>
<evidence type="ECO:0000313" key="2">
    <source>
        <dbReference type="Proteomes" id="UP000000752"/>
    </source>
</evidence>
<accession>O59576</accession>
<dbReference type="PIR" id="G71205">
    <property type="entry name" value="G71205"/>
</dbReference>
<dbReference type="KEGG" id="pho:PH1913"/>
<reference evidence="1 2" key="1">
    <citation type="journal article" date="1998" name="DNA Res.">
        <title>Complete sequence and gene organization of the genome of a hyper-thermophilic archaebacterium, Pyrococcus horikoshii OT3.</title>
        <authorList>
            <person name="Kawarabayasi Y."/>
            <person name="Sawada M."/>
            <person name="Horikawa H."/>
            <person name="Haikawa Y."/>
            <person name="Hino Y."/>
            <person name="Yamamoto S."/>
            <person name="Sekine M."/>
            <person name="Baba S."/>
            <person name="Kosugi H."/>
            <person name="Hosoyama A."/>
            <person name="Nagai Y."/>
            <person name="Sakai M."/>
            <person name="Ogura K."/>
            <person name="Otuka R."/>
            <person name="Nakazawa H."/>
            <person name="Takamiya M."/>
            <person name="Ohfuku Y."/>
            <person name="Funahashi T."/>
            <person name="Tanaka T."/>
            <person name="Kudoh Y."/>
            <person name="Yamazaki J."/>
            <person name="Kushida N."/>
            <person name="Oguchi A."/>
            <person name="Aoki K."/>
            <person name="Nakamura Y."/>
            <person name="Robb T.F."/>
            <person name="Horikoshi K."/>
            <person name="Masuchi Y."/>
            <person name="Shizuya H."/>
            <person name="Kikuchi H."/>
        </authorList>
    </citation>
    <scope>NUCLEOTIDE SEQUENCE [LARGE SCALE GENOMIC DNA]</scope>
    <source>
        <strain evidence="2">ATCC 700860 / DSM 12428 / JCM 9974 / NBRC 100139 / OT-3</strain>
    </source>
</reference>
<protein>
    <submittedName>
        <fullName evidence="1">Uncharacterized protein</fullName>
    </submittedName>
</protein>
<evidence type="ECO:0000313" key="1">
    <source>
        <dbReference type="EMBL" id="BAA31038.1"/>
    </source>
</evidence>
<name>O59576_PYRHO</name>
<proteinExistence type="predicted"/>
<gene>
    <name evidence="1" type="ordered locus">PH1913</name>
</gene>
<dbReference type="EMBL" id="BA000001">
    <property type="protein sequence ID" value="BAA31038.1"/>
    <property type="molecule type" value="Genomic_DNA"/>
</dbReference>
<keyword evidence="2" id="KW-1185">Reference proteome</keyword>
<organism evidence="1 2">
    <name type="scientific">Pyrococcus horikoshii (strain ATCC 700860 / DSM 12428 / JCM 9974 / NBRC 100139 / OT-3)</name>
    <dbReference type="NCBI Taxonomy" id="70601"/>
    <lineage>
        <taxon>Archaea</taxon>
        <taxon>Methanobacteriati</taxon>
        <taxon>Methanobacteriota</taxon>
        <taxon>Thermococci</taxon>
        <taxon>Thermococcales</taxon>
        <taxon>Thermococcaceae</taxon>
        <taxon>Pyrococcus</taxon>
    </lineage>
</organism>